<dbReference type="InterPro" id="IPR012347">
    <property type="entry name" value="Ferritin-like"/>
</dbReference>
<accession>E7GE49</accession>
<keyword evidence="2" id="KW-1185">Reference proteome</keyword>
<evidence type="ECO:0000313" key="1">
    <source>
        <dbReference type="EMBL" id="EFW03852.1"/>
    </source>
</evidence>
<dbReference type="GeneID" id="78230317"/>
<sequence length="59" mass="6788">MNQTIAENILIIDGSPLAFMQEFLEHNQIQETLMVAVSLQDIYESILLDFNYLLNSIKT</sequence>
<dbReference type="Proteomes" id="UP000003157">
    <property type="component" value="Unassembled WGS sequence"/>
</dbReference>
<name>E7GE49_9FIRM</name>
<dbReference type="HOGENOM" id="CLU_2952527_0_0_9"/>
<reference evidence="1 2" key="1">
    <citation type="submission" date="2010-12" db="EMBL/GenBank/DDBJ databases">
        <title>The Genome Sequence of Coprobacillus sp. strain 29_1.</title>
        <authorList>
            <consortium name="The Broad Institute Genome Sequencing Platform"/>
            <person name="Earl A."/>
            <person name="Ward D."/>
            <person name="Feldgarden M."/>
            <person name="Gevers D."/>
            <person name="Daigneault M."/>
            <person name="Sibley C.D."/>
            <person name="White A."/>
            <person name="Strauss J."/>
            <person name="Allen-Vercoe E."/>
            <person name="Young S.K."/>
            <person name="Zeng Q."/>
            <person name="Gargeya S."/>
            <person name="Fitzgerald M."/>
            <person name="Haas B."/>
            <person name="Abouelleil A."/>
            <person name="Alvarado L."/>
            <person name="Arachchi H.M."/>
            <person name="Berlin A."/>
            <person name="Brown A."/>
            <person name="Chapman S.B."/>
            <person name="Chen Z."/>
            <person name="Dunbar C."/>
            <person name="Freedman E."/>
            <person name="Gearin G."/>
            <person name="Gellesch M."/>
            <person name="Goldberg J."/>
            <person name="Griggs A."/>
            <person name="Gujja S."/>
            <person name="Heilman E."/>
            <person name="Heiman D."/>
            <person name="Howarth C."/>
            <person name="Larson L."/>
            <person name="Lui A."/>
            <person name="MacDonald P.J.P."/>
            <person name="Mehta T."/>
            <person name="Montmayeur A."/>
            <person name="Murphy C."/>
            <person name="Neiman D."/>
            <person name="Pearson M."/>
            <person name="Priest M."/>
            <person name="Roberts A."/>
            <person name="Saif S."/>
            <person name="Shea T."/>
            <person name="Shenoy N."/>
            <person name="Sisk P."/>
            <person name="Stolte C."/>
            <person name="Sykes S."/>
            <person name="White J."/>
            <person name="Yandava C."/>
            <person name="Nusbaum C."/>
            <person name="Birren B."/>
        </authorList>
    </citation>
    <scope>NUCLEOTIDE SEQUENCE [LARGE SCALE GENOMIC DNA]</scope>
    <source>
        <strain evidence="1 2">29_1</strain>
    </source>
</reference>
<evidence type="ECO:0000313" key="2">
    <source>
        <dbReference type="Proteomes" id="UP000003157"/>
    </source>
</evidence>
<proteinExistence type="predicted"/>
<dbReference type="OrthoDB" id="9797023at2"/>
<comment type="caution">
    <text evidence="1">The sequence shown here is derived from an EMBL/GenBank/DDBJ whole genome shotgun (WGS) entry which is preliminary data.</text>
</comment>
<dbReference type="AlphaFoldDB" id="E7GE49"/>
<protein>
    <submittedName>
        <fullName evidence="1">Uncharacterized protein</fullName>
    </submittedName>
</protein>
<organism evidence="1 2">
    <name type="scientific">Coprobacillus cateniformis</name>
    <dbReference type="NCBI Taxonomy" id="100884"/>
    <lineage>
        <taxon>Bacteria</taxon>
        <taxon>Bacillati</taxon>
        <taxon>Bacillota</taxon>
        <taxon>Erysipelotrichia</taxon>
        <taxon>Erysipelotrichales</taxon>
        <taxon>Coprobacillaceae</taxon>
        <taxon>Coprobacillus</taxon>
    </lineage>
</organism>
<gene>
    <name evidence="1" type="ORF">HMPREF9488_03042</name>
</gene>
<dbReference type="Gene3D" id="1.20.1260.10">
    <property type="match status" value="1"/>
</dbReference>
<dbReference type="RefSeq" id="WP_008790129.1">
    <property type="nucleotide sequence ID" value="NZ_AKCB01000001.1"/>
</dbReference>
<dbReference type="EMBL" id="ADKX01000043">
    <property type="protein sequence ID" value="EFW03852.1"/>
    <property type="molecule type" value="Genomic_DNA"/>
</dbReference>